<dbReference type="Proteomes" id="UP001596306">
    <property type="component" value="Unassembled WGS sequence"/>
</dbReference>
<feature type="domain" description="D-isomer specific 2-hydroxyacid dehydrogenase NAD-binding" evidence="5">
    <location>
        <begin position="119"/>
        <end position="294"/>
    </location>
</feature>
<evidence type="ECO:0000313" key="6">
    <source>
        <dbReference type="EMBL" id="MFC6357110.1"/>
    </source>
</evidence>
<evidence type="ECO:0000256" key="3">
    <source>
        <dbReference type="RuleBase" id="RU003719"/>
    </source>
</evidence>
<comment type="caution">
    <text evidence="6">The sequence shown here is derived from an EMBL/GenBank/DDBJ whole genome shotgun (WGS) entry which is preliminary data.</text>
</comment>
<dbReference type="SUPFAM" id="SSF51735">
    <property type="entry name" value="NAD(P)-binding Rossmann-fold domains"/>
    <property type="match status" value="1"/>
</dbReference>
<dbReference type="InterPro" id="IPR006139">
    <property type="entry name" value="D-isomer_2_OHA_DH_cat_dom"/>
</dbReference>
<comment type="similarity">
    <text evidence="1 3">Belongs to the D-isomer specific 2-hydroxyacid dehydrogenase family.</text>
</comment>
<dbReference type="Pfam" id="PF00389">
    <property type="entry name" value="2-Hacid_dh"/>
    <property type="match status" value="1"/>
</dbReference>
<organism evidence="6 7">
    <name type="scientific">Luethyella okanaganae</name>
    <dbReference type="NCBI Taxonomy" id="69372"/>
    <lineage>
        <taxon>Bacteria</taxon>
        <taxon>Bacillati</taxon>
        <taxon>Actinomycetota</taxon>
        <taxon>Actinomycetes</taxon>
        <taxon>Micrococcales</taxon>
        <taxon>Microbacteriaceae</taxon>
        <taxon>Luethyella</taxon>
    </lineage>
</organism>
<dbReference type="Gene3D" id="3.40.50.720">
    <property type="entry name" value="NAD(P)-binding Rossmann-like Domain"/>
    <property type="match status" value="2"/>
</dbReference>
<proteinExistence type="inferred from homology"/>
<dbReference type="InterPro" id="IPR029752">
    <property type="entry name" value="D-isomer_DH_CS1"/>
</dbReference>
<dbReference type="PROSITE" id="PS00065">
    <property type="entry name" value="D_2_HYDROXYACID_DH_1"/>
    <property type="match status" value="1"/>
</dbReference>
<accession>A0ABW1VHZ5</accession>
<evidence type="ECO:0000259" key="4">
    <source>
        <dbReference type="Pfam" id="PF00389"/>
    </source>
</evidence>
<dbReference type="PANTHER" id="PTHR10996">
    <property type="entry name" value="2-HYDROXYACID DEHYDROGENASE-RELATED"/>
    <property type="match status" value="1"/>
</dbReference>
<gene>
    <name evidence="6" type="ORF">ACFQB0_13445</name>
</gene>
<evidence type="ECO:0000259" key="5">
    <source>
        <dbReference type="Pfam" id="PF02826"/>
    </source>
</evidence>
<dbReference type="InterPro" id="IPR036291">
    <property type="entry name" value="NAD(P)-bd_dom_sf"/>
</dbReference>
<keyword evidence="7" id="KW-1185">Reference proteome</keyword>
<evidence type="ECO:0000256" key="2">
    <source>
        <dbReference type="ARBA" id="ARBA00023002"/>
    </source>
</evidence>
<reference evidence="7" key="1">
    <citation type="journal article" date="2019" name="Int. J. Syst. Evol. Microbiol.">
        <title>The Global Catalogue of Microorganisms (GCM) 10K type strain sequencing project: providing services to taxonomists for standard genome sequencing and annotation.</title>
        <authorList>
            <consortium name="The Broad Institute Genomics Platform"/>
            <consortium name="The Broad Institute Genome Sequencing Center for Infectious Disease"/>
            <person name="Wu L."/>
            <person name="Ma J."/>
        </authorList>
    </citation>
    <scope>NUCLEOTIDE SEQUENCE [LARGE SCALE GENOMIC DNA]</scope>
    <source>
        <strain evidence="7">CCUG 43304</strain>
    </source>
</reference>
<keyword evidence="2 3" id="KW-0560">Oxidoreductase</keyword>
<name>A0ABW1VHZ5_9MICO</name>
<dbReference type="Pfam" id="PF02826">
    <property type="entry name" value="2-Hacid_dh_C"/>
    <property type="match status" value="1"/>
</dbReference>
<dbReference type="PANTHER" id="PTHR10996:SF283">
    <property type="entry name" value="GLYOXYLATE_HYDROXYPYRUVATE REDUCTASE B"/>
    <property type="match status" value="1"/>
</dbReference>
<dbReference type="SUPFAM" id="SSF52283">
    <property type="entry name" value="Formate/glycerate dehydrogenase catalytic domain-like"/>
    <property type="match status" value="1"/>
</dbReference>
<dbReference type="InterPro" id="IPR006140">
    <property type="entry name" value="D-isomer_DH_NAD-bd"/>
</dbReference>
<feature type="domain" description="D-isomer specific 2-hydroxyacid dehydrogenase catalytic" evidence="4">
    <location>
        <begin position="52"/>
        <end position="109"/>
    </location>
</feature>
<dbReference type="RefSeq" id="WP_386732569.1">
    <property type="nucleotide sequence ID" value="NZ_JBHSTP010000003.1"/>
</dbReference>
<dbReference type="InterPro" id="IPR050223">
    <property type="entry name" value="D-isomer_2-hydroxyacid_DH"/>
</dbReference>
<sequence>MADTFRVALTRDFRSDDGTIGWGDIGMAQLEAEPGIEWEFLPVDETPLSPGALAGFDGVMVLGNAVSAESLVGADRLKVVARFGVGYDTIDLDACTAAGVPVTITPDGVRGPMALAAVTLLLSVAHNVRQKDRIVRERRDWSERYRYNGLGLPGKTLGIIGFGNIGREVQRLLAPIGMEVVAYDPYLDPAVAGQAGARLVGIEELMAESDAVVVTAALTPETHHIVNAERLALMKEHAIIVNVARGPLIDQNALAEALLKGRIGGAGLDVLEEEPARDDDPILDADTVLLSPHATGWTDLLAYGNGSGCVRSLLEVARGTRPSHVVVNPAAFDHERWTGVPDAPKTVS</sequence>
<evidence type="ECO:0000256" key="1">
    <source>
        <dbReference type="ARBA" id="ARBA00005854"/>
    </source>
</evidence>
<protein>
    <submittedName>
        <fullName evidence="6">NAD(P)-dependent oxidoreductase</fullName>
    </submittedName>
</protein>
<dbReference type="EMBL" id="JBHSTP010000003">
    <property type="protein sequence ID" value="MFC6357110.1"/>
    <property type="molecule type" value="Genomic_DNA"/>
</dbReference>
<evidence type="ECO:0000313" key="7">
    <source>
        <dbReference type="Proteomes" id="UP001596306"/>
    </source>
</evidence>